<comment type="caution">
    <text evidence="1">The sequence shown here is derived from an EMBL/GenBank/DDBJ whole genome shotgun (WGS) entry which is preliminary data.</text>
</comment>
<protein>
    <submittedName>
        <fullName evidence="1">Uncharacterized protein</fullName>
    </submittedName>
</protein>
<reference evidence="1 2" key="1">
    <citation type="journal article" date="2021" name="Hortic Res">
        <title>High-quality reference genome and annotation aids understanding of berry development for evergreen blueberry (Vaccinium darrowii).</title>
        <authorList>
            <person name="Yu J."/>
            <person name="Hulse-Kemp A.M."/>
            <person name="Babiker E."/>
            <person name="Staton M."/>
        </authorList>
    </citation>
    <scope>NUCLEOTIDE SEQUENCE [LARGE SCALE GENOMIC DNA]</scope>
    <source>
        <strain evidence="2">cv. NJ 8807/NJ 8810</strain>
        <tissue evidence="1">Young leaf</tissue>
    </source>
</reference>
<evidence type="ECO:0000313" key="2">
    <source>
        <dbReference type="Proteomes" id="UP000828048"/>
    </source>
</evidence>
<dbReference type="Proteomes" id="UP000828048">
    <property type="component" value="Chromosome 11"/>
</dbReference>
<sequence length="382" mass="41592">MPLSLLVLLLSLLTAAAPATSLPSTIGFTYHPVRPTNPSHVASALQSLHVSSVHLPNPDPDSIRSFAYSNISLLLSLPNSLLPYLAQNRSNAELYLYTHVVPFHPRSRISAISVGTDALRHPIDLSDLILPAVQNIHLSLRHLGITDIAVSTTFTFTTVLTDSFPPSSAEFQAPIADLIINQLLDFLQHTNSSFFININPYDVYKAKPEIPIGFALFRQTPFNYRDDTVTGVRYRNLFDAMVDSVITAMAVAGHENIPVVVTETGWPSGPVAGDKKSDPDATEVFAEVYVNGLIEHLKSGLGTPLRKEGVAQTYIYELFDTDEKVENGTAPQPYYGILYPNMTTKFYVDFSAAEPERMGGGGDGGILVAVGILIAVGGFLWH</sequence>
<accession>A0ACB7YNI7</accession>
<name>A0ACB7YNI7_9ERIC</name>
<dbReference type="EMBL" id="CM037161">
    <property type="protein sequence ID" value="KAH7854394.1"/>
    <property type="molecule type" value="Genomic_DNA"/>
</dbReference>
<evidence type="ECO:0000313" key="1">
    <source>
        <dbReference type="EMBL" id="KAH7854394.1"/>
    </source>
</evidence>
<gene>
    <name evidence="1" type="ORF">Vadar_013309</name>
</gene>
<keyword evidence="2" id="KW-1185">Reference proteome</keyword>
<proteinExistence type="predicted"/>
<organism evidence="1 2">
    <name type="scientific">Vaccinium darrowii</name>
    <dbReference type="NCBI Taxonomy" id="229202"/>
    <lineage>
        <taxon>Eukaryota</taxon>
        <taxon>Viridiplantae</taxon>
        <taxon>Streptophyta</taxon>
        <taxon>Embryophyta</taxon>
        <taxon>Tracheophyta</taxon>
        <taxon>Spermatophyta</taxon>
        <taxon>Magnoliopsida</taxon>
        <taxon>eudicotyledons</taxon>
        <taxon>Gunneridae</taxon>
        <taxon>Pentapetalae</taxon>
        <taxon>asterids</taxon>
        <taxon>Ericales</taxon>
        <taxon>Ericaceae</taxon>
        <taxon>Vaccinioideae</taxon>
        <taxon>Vaccinieae</taxon>
        <taxon>Vaccinium</taxon>
    </lineage>
</organism>